<dbReference type="InterPro" id="IPR001460">
    <property type="entry name" value="PCN-bd_Tpept"/>
</dbReference>
<proteinExistence type="predicted"/>
<organism evidence="4 5">
    <name type="scientific">Coprococcus eutactus</name>
    <dbReference type="NCBI Taxonomy" id="33043"/>
    <lineage>
        <taxon>Bacteria</taxon>
        <taxon>Bacillati</taxon>
        <taxon>Bacillota</taxon>
        <taxon>Clostridia</taxon>
        <taxon>Lachnospirales</taxon>
        <taxon>Lachnospiraceae</taxon>
        <taxon>Coprococcus</taxon>
    </lineage>
</organism>
<evidence type="ECO:0000259" key="2">
    <source>
        <dbReference type="Pfam" id="PF00905"/>
    </source>
</evidence>
<dbReference type="GO" id="GO:0071972">
    <property type="term" value="F:peptidoglycan L,D-transpeptidase activity"/>
    <property type="evidence" value="ECO:0007669"/>
    <property type="project" value="TreeGrafter"/>
</dbReference>
<gene>
    <name evidence="4" type="ORF">COEU31_01090</name>
</gene>
<feature type="transmembrane region" description="Helical" evidence="1">
    <location>
        <begin position="20"/>
        <end position="45"/>
    </location>
</feature>
<evidence type="ECO:0000313" key="4">
    <source>
        <dbReference type="EMBL" id="GFO93063.1"/>
    </source>
</evidence>
<evidence type="ECO:0000313" key="5">
    <source>
        <dbReference type="Proteomes" id="UP000660047"/>
    </source>
</evidence>
<dbReference type="EMBL" id="BLYL01000001">
    <property type="protein sequence ID" value="GFO93063.1"/>
    <property type="molecule type" value="Genomic_DNA"/>
</dbReference>
<dbReference type="RefSeq" id="WP_082431237.1">
    <property type="nucleotide sequence ID" value="NZ_BLYL01000001.1"/>
</dbReference>
<keyword evidence="1" id="KW-0812">Transmembrane</keyword>
<keyword evidence="1" id="KW-0472">Membrane</keyword>
<evidence type="ECO:0000256" key="1">
    <source>
        <dbReference type="SAM" id="Phobius"/>
    </source>
</evidence>
<sequence length="483" mass="53376">MNSGENSDILDKKTNDKKNVPVLVITYFVVIIFICMFAYIIVFMVRDSRTFIANSYNGRQSLYAEKIKKGSIISSDGNVLAETLTDDDGNEYRNYPYSNVFAHVVGYDSNGQAGLEMSSAYYLLTSNQNIITQTYNKLRNEKSLGNNVISTLNTTLQSTAYDALGYNDGAVVVMEPDTGKILAMVSKPDFDPNYIDSAIEEAQDTDSSYLLNRATQGLYPPGSTFKVLTALEYIHENSNYQKYSYECEGEDIFDGVQIHCSDYAVHGTVDLADSLAKSCNTSFANIGMKLNKQSYKDLCEKFLFNKDLPYDGYYRKSVFELNATSDDSEIPQTAIGQGDTLITPLHSAMIMSTIANGGVMMSPYLIDRIETCDGNLVKTFKPNTYGKIISASDARLLKDLMLGVTSYGTASDAFADCSYTIAGKTGTAEFNDNMDSHSWFVGFSNVDDPDIVVCVIVENASSTGASAKYIARQLFDAYYNYVK</sequence>
<protein>
    <submittedName>
        <fullName evidence="4">Beta-lactamase</fullName>
    </submittedName>
</protein>
<dbReference type="GO" id="GO:0008658">
    <property type="term" value="F:penicillin binding"/>
    <property type="evidence" value="ECO:0007669"/>
    <property type="project" value="InterPro"/>
</dbReference>
<accession>A0AAI9NX27</accession>
<dbReference type="Gene3D" id="3.90.1310.10">
    <property type="entry name" value="Penicillin-binding protein 2a (Domain 2)"/>
    <property type="match status" value="1"/>
</dbReference>
<dbReference type="PANTHER" id="PTHR30627:SF24">
    <property type="entry name" value="PENICILLIN-BINDING PROTEIN 4B"/>
    <property type="match status" value="1"/>
</dbReference>
<feature type="domain" description="Penicillin binding protein A dimerisation" evidence="3">
    <location>
        <begin position="70"/>
        <end position="148"/>
    </location>
</feature>
<comment type="caution">
    <text evidence="4">The sequence shown here is derived from an EMBL/GenBank/DDBJ whole genome shotgun (WGS) entry which is preliminary data.</text>
</comment>
<dbReference type="InterPro" id="IPR054120">
    <property type="entry name" value="PBPA_dimer"/>
</dbReference>
<dbReference type="Gene3D" id="3.40.710.10">
    <property type="entry name" value="DD-peptidase/beta-lactamase superfamily"/>
    <property type="match status" value="1"/>
</dbReference>
<keyword evidence="1" id="KW-1133">Transmembrane helix</keyword>
<dbReference type="Pfam" id="PF00905">
    <property type="entry name" value="Transpeptidase"/>
    <property type="match status" value="1"/>
</dbReference>
<dbReference type="InterPro" id="IPR050515">
    <property type="entry name" value="Beta-lactam/transpept"/>
</dbReference>
<dbReference type="InterPro" id="IPR012338">
    <property type="entry name" value="Beta-lactam/transpept-like"/>
</dbReference>
<evidence type="ECO:0000259" key="3">
    <source>
        <dbReference type="Pfam" id="PF21922"/>
    </source>
</evidence>
<dbReference type="PANTHER" id="PTHR30627">
    <property type="entry name" value="PEPTIDOGLYCAN D,D-TRANSPEPTIDASE"/>
    <property type="match status" value="1"/>
</dbReference>
<reference evidence="4" key="1">
    <citation type="submission" date="2020-06" db="EMBL/GenBank/DDBJ databases">
        <title>Characterization of fructooligosaccharide metabolism and fructooligosaccharide-degrading enzymes in human commensal butyrate producers.</title>
        <authorList>
            <person name="Tanno H."/>
            <person name="Fujii T."/>
            <person name="Hirano K."/>
            <person name="Maeno S."/>
            <person name="Tonozuka T."/>
            <person name="Sakamoto M."/>
            <person name="Ohkuma M."/>
            <person name="Tochio T."/>
            <person name="Endo A."/>
        </authorList>
    </citation>
    <scope>NUCLEOTIDE SEQUENCE</scope>
    <source>
        <strain evidence="4">JCM 31265</strain>
    </source>
</reference>
<dbReference type="Pfam" id="PF21922">
    <property type="entry name" value="PBP_dimer_2"/>
    <property type="match status" value="1"/>
</dbReference>
<dbReference type="SUPFAM" id="SSF56601">
    <property type="entry name" value="beta-lactamase/transpeptidase-like"/>
    <property type="match status" value="1"/>
</dbReference>
<dbReference type="GO" id="GO:0005886">
    <property type="term" value="C:plasma membrane"/>
    <property type="evidence" value="ECO:0007669"/>
    <property type="project" value="TreeGrafter"/>
</dbReference>
<feature type="domain" description="Penicillin-binding protein transpeptidase" evidence="2">
    <location>
        <begin position="169"/>
        <end position="475"/>
    </location>
</feature>
<dbReference type="Proteomes" id="UP000660047">
    <property type="component" value="Unassembled WGS sequence"/>
</dbReference>
<dbReference type="GO" id="GO:0071555">
    <property type="term" value="P:cell wall organization"/>
    <property type="evidence" value="ECO:0007669"/>
    <property type="project" value="TreeGrafter"/>
</dbReference>
<dbReference type="AlphaFoldDB" id="A0AAI9NX27"/>
<name>A0AAI9NX27_9FIRM</name>